<keyword evidence="3 6" id="KW-0812">Transmembrane</keyword>
<feature type="transmembrane region" description="Helical" evidence="6">
    <location>
        <begin position="221"/>
        <end position="239"/>
    </location>
</feature>
<dbReference type="KEGG" id="nnv:QNH39_21465"/>
<keyword evidence="4 6" id="KW-1133">Transmembrane helix</keyword>
<name>A0AA95MND2_9BACI</name>
<feature type="transmembrane region" description="Helical" evidence="6">
    <location>
        <begin position="110"/>
        <end position="132"/>
    </location>
</feature>
<keyword evidence="8" id="KW-1185">Reference proteome</keyword>
<comment type="subcellular location">
    <subcellularLocation>
        <location evidence="1">Membrane</location>
        <topology evidence="1">Multi-pass membrane protein</topology>
    </subcellularLocation>
</comment>
<feature type="transmembrane region" description="Helical" evidence="6">
    <location>
        <begin position="260"/>
        <end position="280"/>
    </location>
</feature>
<evidence type="ECO:0000256" key="4">
    <source>
        <dbReference type="ARBA" id="ARBA00022989"/>
    </source>
</evidence>
<organism evidence="7 8">
    <name type="scientific">Neobacillus novalis</name>
    <dbReference type="NCBI Taxonomy" id="220687"/>
    <lineage>
        <taxon>Bacteria</taxon>
        <taxon>Bacillati</taxon>
        <taxon>Bacillota</taxon>
        <taxon>Bacilli</taxon>
        <taxon>Bacillales</taxon>
        <taxon>Bacillaceae</taxon>
        <taxon>Neobacillus</taxon>
    </lineage>
</organism>
<proteinExistence type="inferred from homology"/>
<feature type="transmembrane region" description="Helical" evidence="6">
    <location>
        <begin position="180"/>
        <end position="201"/>
    </location>
</feature>
<dbReference type="Gene3D" id="1.10.4160.10">
    <property type="entry name" value="Hydantoin permease"/>
    <property type="match status" value="1"/>
</dbReference>
<evidence type="ECO:0000313" key="7">
    <source>
        <dbReference type="EMBL" id="WHY85163.1"/>
    </source>
</evidence>
<protein>
    <submittedName>
        <fullName evidence="7">NCS1 family transporter</fullName>
    </submittedName>
</protein>
<evidence type="ECO:0000313" key="8">
    <source>
        <dbReference type="Proteomes" id="UP001178288"/>
    </source>
</evidence>
<keyword evidence="5 6" id="KW-0472">Membrane</keyword>
<evidence type="ECO:0000256" key="2">
    <source>
        <dbReference type="ARBA" id="ARBA00008974"/>
    </source>
</evidence>
<feature type="transmembrane region" description="Helical" evidence="6">
    <location>
        <begin position="70"/>
        <end position="90"/>
    </location>
</feature>
<gene>
    <name evidence="7" type="ORF">QNH39_21465</name>
</gene>
<feature type="transmembrane region" description="Helical" evidence="6">
    <location>
        <begin position="433"/>
        <end position="452"/>
    </location>
</feature>
<dbReference type="EMBL" id="CP126114">
    <property type="protein sequence ID" value="WHY85163.1"/>
    <property type="molecule type" value="Genomic_DNA"/>
</dbReference>
<dbReference type="Pfam" id="PF02133">
    <property type="entry name" value="Transp_cyt_pur"/>
    <property type="match status" value="1"/>
</dbReference>
<feature type="transmembrane region" description="Helical" evidence="6">
    <location>
        <begin position="335"/>
        <end position="357"/>
    </location>
</feature>
<reference evidence="7" key="1">
    <citation type="submission" date="2023-05" db="EMBL/GenBank/DDBJ databases">
        <title>Comparative genomics of Bacillaceae isolates and their secondary metabolite potential.</title>
        <authorList>
            <person name="Song L."/>
            <person name="Nielsen L.J."/>
            <person name="Mohite O."/>
            <person name="Xu X."/>
            <person name="Weber T."/>
            <person name="Kovacs A.T."/>
        </authorList>
    </citation>
    <scope>NUCLEOTIDE SEQUENCE</scope>
    <source>
        <strain evidence="7">XLM17</strain>
    </source>
</reference>
<dbReference type="AlphaFoldDB" id="A0AA95MND2"/>
<dbReference type="InterPro" id="IPR045225">
    <property type="entry name" value="Uracil/uridine/allantoin_perm"/>
</dbReference>
<feature type="transmembrane region" description="Helical" evidence="6">
    <location>
        <begin position="152"/>
        <end position="173"/>
    </location>
</feature>
<dbReference type="Proteomes" id="UP001178288">
    <property type="component" value="Chromosome"/>
</dbReference>
<evidence type="ECO:0000256" key="6">
    <source>
        <dbReference type="SAM" id="Phobius"/>
    </source>
</evidence>
<feature type="transmembrane region" description="Helical" evidence="6">
    <location>
        <begin position="369"/>
        <end position="389"/>
    </location>
</feature>
<feature type="transmembrane region" description="Helical" evidence="6">
    <location>
        <begin position="38"/>
        <end position="64"/>
    </location>
</feature>
<evidence type="ECO:0000256" key="3">
    <source>
        <dbReference type="ARBA" id="ARBA00022692"/>
    </source>
</evidence>
<evidence type="ECO:0000256" key="1">
    <source>
        <dbReference type="ARBA" id="ARBA00004141"/>
    </source>
</evidence>
<dbReference type="PANTHER" id="PTHR30618:SF0">
    <property type="entry name" value="PURINE-URACIL PERMEASE NCS1"/>
    <property type="match status" value="1"/>
</dbReference>
<feature type="transmembrane region" description="Helical" evidence="6">
    <location>
        <begin position="300"/>
        <end position="323"/>
    </location>
</feature>
<dbReference type="PANTHER" id="PTHR30618">
    <property type="entry name" value="NCS1 FAMILY PURINE/PYRIMIDINE TRANSPORTER"/>
    <property type="match status" value="1"/>
</dbReference>
<dbReference type="GO" id="GO:0015205">
    <property type="term" value="F:nucleobase transmembrane transporter activity"/>
    <property type="evidence" value="ECO:0007669"/>
    <property type="project" value="TreeGrafter"/>
</dbReference>
<dbReference type="InterPro" id="IPR001248">
    <property type="entry name" value="Pur-cyt_permease"/>
</dbReference>
<evidence type="ECO:0000256" key="5">
    <source>
        <dbReference type="ARBA" id="ARBA00023136"/>
    </source>
</evidence>
<feature type="transmembrane region" description="Helical" evidence="6">
    <location>
        <begin position="410"/>
        <end position="427"/>
    </location>
</feature>
<dbReference type="GO" id="GO:0005886">
    <property type="term" value="C:plasma membrane"/>
    <property type="evidence" value="ECO:0007669"/>
    <property type="project" value="TreeGrafter"/>
</dbReference>
<dbReference type="RefSeq" id="WP_066091248.1">
    <property type="nucleotide sequence ID" value="NZ_CP126114.1"/>
</dbReference>
<accession>A0AA95MND2</accession>
<dbReference type="CDD" id="cd10323">
    <property type="entry name" value="SLC-NCS1sbd"/>
    <property type="match status" value="1"/>
</dbReference>
<sequence>MSTHSETFASNEIDMQHEAGLDDSLKPKTKEGRTVNPLSYMFMWIGDGVNLGNMTLGASVIVAGVATLNLWQTIAAAIVAIAIISTIFALNDRLGYREGIPYVVQLRMSFGIKGTVISSLLRGIPAIVWYGIQSWIGGTALNEIMKIVTNGSFDSIVICFIALQLVQIVLSTFGFHAVKWVETLASVVIMLALIYVFGILLTSHSADIAKNWVHAKGSWGLPFFGMIMVFLGNYAGIFVSAADYSRELKAGLSDSKRGSLYFAPITVAYGFVIIIGTMLASATGITNPAKAIPVVIDNPFISLGVSAFIVIGVIATNMVANIIPPAYVITLLTKLKYKMSVIITGLLALGAFPWLLVQESSAKGLNMFILVYSAFLGPVVAILLIDYYVLRKQKVNVAELYKEDGSFAGYNPSGLLAMFIGAAAAFIEVDLAWIIGLVVAGVSYFLLSKYAFKDSKFKKGTIFEK</sequence>
<comment type="similarity">
    <text evidence="2">Belongs to the purine-cytosine permease (2.A.39) family.</text>
</comment>